<sequence>MIISLRYVGIDVSKHHLDIFDEAVGVPQRIANAPHAITELVARWRCDALVVFEATGVYDRELREALRQAGIRFARINPARARDFARACGQLAKTDPIDARMLAAFARAMRPETEAVITPAREALTWLAKRRDQMVLTRSQEKNRRSEAADRAIVSRISRFIDFLDEEIAEIEAEISALIKAEPEISEDAQLMRTVPGVGPVACTQLIAQMPELGRLGPKQAAALAGLAPFNVDSGTCRGKRKIGGGRKRVRDALYMAALNAVRRADPFKVFYARLRQAGKPAKLALIAVARKLLTILNAMMRDRKPYRTASSA</sequence>
<dbReference type="PANTHER" id="PTHR33055:SF13">
    <property type="entry name" value="TRANSPOSASE"/>
    <property type="match status" value="1"/>
</dbReference>
<feature type="domain" description="Transposase IS116/IS110/IS902 C-terminal" evidence="2">
    <location>
        <begin position="190"/>
        <end position="272"/>
    </location>
</feature>
<dbReference type="EMBL" id="SZZP01000037">
    <property type="protein sequence ID" value="TKV73365.1"/>
    <property type="molecule type" value="Genomic_DNA"/>
</dbReference>
<reference evidence="3 4" key="1">
    <citation type="submission" date="2019-05" db="EMBL/GenBank/DDBJ databases">
        <title>Draft Genome of Bradyrhizobium elkanii strain SEMIA 938, Used in Commercial Inoculants for Lupinus spp. in Brazil.</title>
        <authorList>
            <person name="Hungria M."/>
            <person name="Delamuta J.R.M."/>
            <person name="Ribeiro R.A."/>
            <person name="Nogueira M.A."/>
        </authorList>
    </citation>
    <scope>NUCLEOTIDE SEQUENCE [LARGE SCALE GENOMIC DNA]</scope>
    <source>
        <strain evidence="3 4">Semia 938</strain>
    </source>
</reference>
<dbReference type="NCBIfam" id="NF033542">
    <property type="entry name" value="transpos_IS110"/>
    <property type="match status" value="1"/>
</dbReference>
<accession>A0A4V6CWV2</accession>
<dbReference type="Pfam" id="PF02371">
    <property type="entry name" value="Transposase_20"/>
    <property type="match status" value="1"/>
</dbReference>
<name>A0A4V6CWV2_BRAEL</name>
<protein>
    <submittedName>
        <fullName evidence="3">IS110 family transposase</fullName>
    </submittedName>
</protein>
<evidence type="ECO:0000313" key="4">
    <source>
        <dbReference type="Proteomes" id="UP000305095"/>
    </source>
</evidence>
<dbReference type="Proteomes" id="UP000305095">
    <property type="component" value="Unassembled WGS sequence"/>
</dbReference>
<comment type="caution">
    <text evidence="3">The sequence shown here is derived from an EMBL/GenBank/DDBJ whole genome shotgun (WGS) entry which is preliminary data.</text>
</comment>
<dbReference type="GO" id="GO:0003677">
    <property type="term" value="F:DNA binding"/>
    <property type="evidence" value="ECO:0007669"/>
    <property type="project" value="InterPro"/>
</dbReference>
<dbReference type="GO" id="GO:0006313">
    <property type="term" value="P:DNA transposition"/>
    <property type="evidence" value="ECO:0007669"/>
    <property type="project" value="InterPro"/>
</dbReference>
<dbReference type="InterPro" id="IPR003346">
    <property type="entry name" value="Transposase_20"/>
</dbReference>
<evidence type="ECO:0000313" key="3">
    <source>
        <dbReference type="EMBL" id="TKV73365.1"/>
    </source>
</evidence>
<evidence type="ECO:0000259" key="2">
    <source>
        <dbReference type="Pfam" id="PF02371"/>
    </source>
</evidence>
<evidence type="ECO:0000259" key="1">
    <source>
        <dbReference type="Pfam" id="PF01548"/>
    </source>
</evidence>
<organism evidence="3 4">
    <name type="scientific">Bradyrhizobium elkanii</name>
    <dbReference type="NCBI Taxonomy" id="29448"/>
    <lineage>
        <taxon>Bacteria</taxon>
        <taxon>Pseudomonadati</taxon>
        <taxon>Pseudomonadota</taxon>
        <taxon>Alphaproteobacteria</taxon>
        <taxon>Hyphomicrobiales</taxon>
        <taxon>Nitrobacteraceae</taxon>
        <taxon>Bradyrhizobium</taxon>
    </lineage>
</organism>
<proteinExistence type="predicted"/>
<dbReference type="InterPro" id="IPR047650">
    <property type="entry name" value="Transpos_IS110"/>
</dbReference>
<dbReference type="Pfam" id="PF01548">
    <property type="entry name" value="DEDD_Tnp_IS110"/>
    <property type="match status" value="1"/>
</dbReference>
<gene>
    <name evidence="3" type="ORF">FDV58_37375</name>
</gene>
<dbReference type="PANTHER" id="PTHR33055">
    <property type="entry name" value="TRANSPOSASE FOR INSERTION SEQUENCE ELEMENT IS1111A"/>
    <property type="match status" value="1"/>
</dbReference>
<dbReference type="InterPro" id="IPR002525">
    <property type="entry name" value="Transp_IS110-like_N"/>
</dbReference>
<feature type="unsure residue" description="I or L" evidence="3">
    <location>
        <position position="216"/>
    </location>
</feature>
<dbReference type="AlphaFoldDB" id="A0A4V6CWV2"/>
<feature type="domain" description="Transposase IS110-like N-terminal" evidence="1">
    <location>
        <begin position="8"/>
        <end position="146"/>
    </location>
</feature>
<dbReference type="GO" id="GO:0004803">
    <property type="term" value="F:transposase activity"/>
    <property type="evidence" value="ECO:0007669"/>
    <property type="project" value="InterPro"/>
</dbReference>